<evidence type="ECO:0000256" key="9">
    <source>
        <dbReference type="ARBA" id="ARBA00023288"/>
    </source>
</evidence>
<dbReference type="Pfam" id="PF00110">
    <property type="entry name" value="wnt"/>
    <property type="match status" value="1"/>
</dbReference>
<keyword evidence="6 10" id="KW-0879">Wnt signaling pathway</keyword>
<comment type="similarity">
    <text evidence="2 10">Belongs to the Wnt family.</text>
</comment>
<comment type="caution">
    <text evidence="11">The sequence shown here is derived from an EMBL/GenBank/DDBJ whole genome shotgun (WGS) entry which is preliminary data.</text>
</comment>
<organism evidence="11 12">
    <name type="scientific">Larinioides sclopetarius</name>
    <dbReference type="NCBI Taxonomy" id="280406"/>
    <lineage>
        <taxon>Eukaryota</taxon>
        <taxon>Metazoa</taxon>
        <taxon>Ecdysozoa</taxon>
        <taxon>Arthropoda</taxon>
        <taxon>Chelicerata</taxon>
        <taxon>Arachnida</taxon>
        <taxon>Araneae</taxon>
        <taxon>Araneomorphae</taxon>
        <taxon>Entelegynae</taxon>
        <taxon>Araneoidea</taxon>
        <taxon>Araneidae</taxon>
        <taxon>Larinioides</taxon>
    </lineage>
</organism>
<keyword evidence="4" id="KW-0964">Secreted</keyword>
<dbReference type="GO" id="GO:0005615">
    <property type="term" value="C:extracellular space"/>
    <property type="evidence" value="ECO:0007669"/>
    <property type="project" value="TreeGrafter"/>
</dbReference>
<dbReference type="EMBL" id="CAXIEN010000447">
    <property type="protein sequence ID" value="CAL1297948.1"/>
    <property type="molecule type" value="Genomic_DNA"/>
</dbReference>
<keyword evidence="7" id="KW-1015">Disulfide bond</keyword>
<gene>
    <name evidence="11" type="ORF">LARSCL_LOCUS20604</name>
</gene>
<reference evidence="11 12" key="1">
    <citation type="submission" date="2024-04" db="EMBL/GenBank/DDBJ databases">
        <authorList>
            <person name="Rising A."/>
            <person name="Reimegard J."/>
            <person name="Sonavane S."/>
            <person name="Akerstrom W."/>
            <person name="Nylinder S."/>
            <person name="Hedman E."/>
            <person name="Kallberg Y."/>
        </authorList>
    </citation>
    <scope>NUCLEOTIDE SEQUENCE [LARGE SCALE GENOMIC DNA]</scope>
</reference>
<evidence type="ECO:0000256" key="10">
    <source>
        <dbReference type="RuleBase" id="RU003500"/>
    </source>
</evidence>
<evidence type="ECO:0000256" key="7">
    <source>
        <dbReference type="ARBA" id="ARBA00023157"/>
    </source>
</evidence>
<dbReference type="GO" id="GO:0005109">
    <property type="term" value="F:frizzled binding"/>
    <property type="evidence" value="ECO:0007669"/>
    <property type="project" value="TreeGrafter"/>
</dbReference>
<dbReference type="InterPro" id="IPR005817">
    <property type="entry name" value="Wnt"/>
</dbReference>
<keyword evidence="9" id="KW-0449">Lipoprotein</keyword>
<dbReference type="Proteomes" id="UP001497382">
    <property type="component" value="Unassembled WGS sequence"/>
</dbReference>
<dbReference type="CDD" id="cd19338">
    <property type="entry name" value="Wnt_Wnt6"/>
    <property type="match status" value="1"/>
</dbReference>
<dbReference type="FunFam" id="3.30.2460.20:FF:000001">
    <property type="entry name" value="Wnt homolog"/>
    <property type="match status" value="1"/>
</dbReference>
<dbReference type="GO" id="GO:0007517">
    <property type="term" value="P:muscle organ development"/>
    <property type="evidence" value="ECO:0007669"/>
    <property type="project" value="UniProtKB-ARBA"/>
</dbReference>
<accession>A0AAV2BRH8</accession>
<evidence type="ECO:0000256" key="5">
    <source>
        <dbReference type="ARBA" id="ARBA00022530"/>
    </source>
</evidence>
<keyword evidence="8" id="KW-0325">Glycoprotein</keyword>
<evidence type="ECO:0000256" key="4">
    <source>
        <dbReference type="ARBA" id="ARBA00022525"/>
    </source>
</evidence>
<comment type="function">
    <text evidence="10">Ligand for members of the frizzled family of seven transmembrane receptors.</text>
</comment>
<evidence type="ECO:0000256" key="8">
    <source>
        <dbReference type="ARBA" id="ARBA00023180"/>
    </source>
</evidence>
<dbReference type="GO" id="GO:0030182">
    <property type="term" value="P:neuron differentiation"/>
    <property type="evidence" value="ECO:0007669"/>
    <property type="project" value="TreeGrafter"/>
</dbReference>
<dbReference type="GO" id="GO:0060070">
    <property type="term" value="P:canonical Wnt signaling pathway"/>
    <property type="evidence" value="ECO:0007669"/>
    <property type="project" value="TreeGrafter"/>
</dbReference>
<keyword evidence="12" id="KW-1185">Reference proteome</keyword>
<dbReference type="InterPro" id="IPR043158">
    <property type="entry name" value="Wnt_C"/>
</dbReference>
<sequence length="371" mass="42135">MNVRVGAEVMTSFRTNCFRLLQTQEGRNHQEVLRTARNPCSRIESRAMGRHLVLDPGRICRKTRRLRGKQALICKKEPEVVTAIGEGSKLGIHECQHQFRFRRWNCTTAKRSLKKVLMTDTRETGFVNAITSAAIIYSITQACSYGQLLDCTCERNAPPAALAPPPQESAESRWEWGGCSDNINFGYRKSKEFMDDRFKRRSDLKTLLLKHNYEAGRLAVKKHMKIVYKCHGMSGSCAVKSTWRKLPLFREVGNHLKERFDGAAKVMPGNDGQGFIPEGATIKPPEKEDIVYTEESPSFCESDKKTGSLGTQGRQCNHTSIGVDGCELLCCGRGYEAVRRTHRVNCNCRFQYCCEVQCETCDRRHTYSRCL</sequence>
<dbReference type="GO" id="GO:0045165">
    <property type="term" value="P:cell fate commitment"/>
    <property type="evidence" value="ECO:0007669"/>
    <property type="project" value="TreeGrafter"/>
</dbReference>
<dbReference type="AlphaFoldDB" id="A0AAV2BRH8"/>
<name>A0AAV2BRH8_9ARAC</name>
<dbReference type="PRINTS" id="PR01349">
    <property type="entry name" value="WNTPROTEIN"/>
</dbReference>
<keyword evidence="5" id="KW-0272">Extracellular matrix</keyword>
<dbReference type="GO" id="GO:0005125">
    <property type="term" value="F:cytokine activity"/>
    <property type="evidence" value="ECO:0007669"/>
    <property type="project" value="TreeGrafter"/>
</dbReference>
<dbReference type="PANTHER" id="PTHR12027">
    <property type="entry name" value="WNT RELATED"/>
    <property type="match status" value="1"/>
</dbReference>
<proteinExistence type="inferred from homology"/>
<evidence type="ECO:0000313" key="12">
    <source>
        <dbReference type="Proteomes" id="UP001497382"/>
    </source>
</evidence>
<evidence type="ECO:0000256" key="6">
    <source>
        <dbReference type="ARBA" id="ARBA00022687"/>
    </source>
</evidence>
<dbReference type="SMART" id="SM00097">
    <property type="entry name" value="WNT1"/>
    <property type="match status" value="1"/>
</dbReference>
<evidence type="ECO:0000256" key="2">
    <source>
        <dbReference type="ARBA" id="ARBA00005683"/>
    </source>
</evidence>
<evidence type="ECO:0000313" key="11">
    <source>
        <dbReference type="EMBL" id="CAL1297948.1"/>
    </source>
</evidence>
<dbReference type="InterPro" id="IPR009143">
    <property type="entry name" value="Wnt6"/>
</dbReference>
<dbReference type="Gene3D" id="3.30.2460.20">
    <property type="match status" value="1"/>
</dbReference>
<evidence type="ECO:0000256" key="3">
    <source>
        <dbReference type="ARBA" id="ARBA00022473"/>
    </source>
</evidence>
<evidence type="ECO:0000256" key="1">
    <source>
        <dbReference type="ARBA" id="ARBA00004498"/>
    </source>
</evidence>
<keyword evidence="3 10" id="KW-0217">Developmental protein</keyword>
<dbReference type="PANTHER" id="PTHR12027:SF72">
    <property type="entry name" value="PROTEIN WNT-6"/>
    <property type="match status" value="1"/>
</dbReference>
<protein>
    <recommendedName>
        <fullName evidence="10">Protein Wnt</fullName>
    </recommendedName>
</protein>
<dbReference type="GO" id="GO:0000902">
    <property type="term" value="P:cell morphogenesis"/>
    <property type="evidence" value="ECO:0007669"/>
    <property type="project" value="UniProtKB-ARBA"/>
</dbReference>
<comment type="subcellular location">
    <subcellularLocation>
        <location evidence="1 10">Secreted</location>
        <location evidence="1 10">Extracellular space</location>
        <location evidence="1 10">Extracellular matrix</location>
    </subcellularLocation>
</comment>